<dbReference type="AlphaFoldDB" id="A0A556RUH6"/>
<reference evidence="1 2" key="1">
    <citation type="submission" date="2019-07" db="EMBL/GenBank/DDBJ databases">
        <title>Gilliamella genomes.</title>
        <authorList>
            <person name="Zheng H."/>
        </authorList>
    </citation>
    <scope>NUCLEOTIDE SEQUENCE [LARGE SCALE GENOMIC DNA]</scope>
    <source>
        <strain evidence="1 2">W8127</strain>
    </source>
</reference>
<name>A0A556RUH6_9GAMM</name>
<dbReference type="Proteomes" id="UP000319483">
    <property type="component" value="Unassembled WGS sequence"/>
</dbReference>
<sequence>MKKTTKFIFPVGDEELNQDTYYRALSEANHGFYPFGENGLWHGGIHLDKKVLNKLGNDEQLRCMANGEVIAYRINEVYPKITYPDENVPTALRGSLKNVAYFSTGFTLVRHLLQMPKTTDAKAEQPAITLYSLYMHQLDWYGYQEKIKDEQTKAQHPHYWQLGSGKVDENKADTVFGSVIRENGSKTKAVGLLLKGSKIRLGEKHATKAGWYKIVSISEGTLVTSTEFKQQLDTITGYVWHSDVSPEPTGKKADTNQDYEVVKEDNNTVGKSNVKVKGITVYEAANDKQKLTYLPPKATFELDGEENGYAKIRKINDCDVPNLLVKENGSTDAPHKGYVKVTSLTSLTFKPEKFNDIVVLKSPIAISSGDFIGYIGHNQQQTDHFNEPAQASISTIKRPSDTKLPPLLHVELFTCEDLSAFITQTRTLANNLPESEKNLILVEKGARLIQASKADGNLNSGLGIKFISEKHNYYVKINLEYTLNSKEYYADNNLAAQSKVDEKIEENDNDLSNKTIEITLTADNKEQLENKYNETYPQLTKSDIPDKVELVEVDHNSSSVKIRFCVNTKHYWIASKDVSHLFGQDGTLNTVIPYWNNFPLSFDNLPPATKDNTVHFPRTVSLDSLSNENLITIEDESTDSIWVKVTAGNEERWSITGWVNIKKDAQEHVKRISPWHWQGFETVIEKASVGEFYTKINDNRAGTLDIKEYTDSMKAMHKILIESLLYSVQRKKGLPPFTVEFLKDGLRNSWIAEMIGHLIIKYESEWHADEALTKWNEIDSLFEKETQKQKKLIEKWLDDNNITMPFKRNSALNSVDEAHEETKIHWQLEKEQRIKPSLWWREVAQSQATQSSNNQTPQTPALSNLSADGKAWFIHPVSVMGRFISPGIVTYHIYHDGKIEKHIPLEISKGYEQKYKYVYHDEKNNEHEICICDWHTTKEKANGVVISAPNRKDPNIIEYKENLKEGDTQKRVKFKNGDIAEYGKHSDLGMIWRRYKALNKNIEIVRMPDKINYTKDDVIISYVFSNTKRRYTGPDPLAGFIGALAETGLQLTTTGSCFAEGSCFPSSEHVNGKSIDTLYLNDNDEQKFINAMHKFNFNEQITGNNKKKFDNAKQDLKKDLHNTHLHSEFKPGSIKEIIL</sequence>
<organism evidence="1 2">
    <name type="scientific">Gilliamella apicola</name>
    <dbReference type="NCBI Taxonomy" id="1196095"/>
    <lineage>
        <taxon>Bacteria</taxon>
        <taxon>Pseudomonadati</taxon>
        <taxon>Pseudomonadota</taxon>
        <taxon>Gammaproteobacteria</taxon>
        <taxon>Orbales</taxon>
        <taxon>Orbaceae</taxon>
        <taxon>Gilliamella</taxon>
    </lineage>
</organism>
<dbReference type="RefSeq" id="WP_144093559.1">
    <property type="nucleotide sequence ID" value="NZ_VMHM01000030.1"/>
</dbReference>
<proteinExistence type="predicted"/>
<gene>
    <name evidence="1" type="ORF">FPQ15_14395</name>
</gene>
<dbReference type="EMBL" id="VMHM01000030">
    <property type="protein sequence ID" value="TSJ92550.1"/>
    <property type="molecule type" value="Genomic_DNA"/>
</dbReference>
<evidence type="ECO:0000313" key="2">
    <source>
        <dbReference type="Proteomes" id="UP000319483"/>
    </source>
</evidence>
<comment type="caution">
    <text evidence="1">The sequence shown here is derived from an EMBL/GenBank/DDBJ whole genome shotgun (WGS) entry which is preliminary data.</text>
</comment>
<protein>
    <submittedName>
        <fullName evidence="1">Uncharacterized protein</fullName>
    </submittedName>
</protein>
<evidence type="ECO:0000313" key="1">
    <source>
        <dbReference type="EMBL" id="TSJ92550.1"/>
    </source>
</evidence>
<accession>A0A556RUH6</accession>